<organism evidence="13 14">
    <name type="scientific">Colwellia psychrerythraea</name>
    <name type="common">Vibrio psychroerythus</name>
    <dbReference type="NCBI Taxonomy" id="28229"/>
    <lineage>
        <taxon>Bacteria</taxon>
        <taxon>Pseudomonadati</taxon>
        <taxon>Pseudomonadota</taxon>
        <taxon>Gammaproteobacteria</taxon>
        <taxon>Alteromonadales</taxon>
        <taxon>Colwelliaceae</taxon>
        <taxon>Colwellia</taxon>
    </lineage>
</organism>
<dbReference type="InterPro" id="IPR036942">
    <property type="entry name" value="Beta-barrel_TonB_sf"/>
</dbReference>
<dbReference type="EMBL" id="JQEC01000042">
    <property type="protein sequence ID" value="KGJ91205.1"/>
    <property type="molecule type" value="Genomic_DNA"/>
</dbReference>
<proteinExistence type="inferred from homology"/>
<reference evidence="13 14" key="1">
    <citation type="submission" date="2014-08" db="EMBL/GenBank/DDBJ databases">
        <title>Genomic and Phenotypic Diversity of Colwellia psychrerythraea strains from Disparate Marine Basins.</title>
        <authorList>
            <person name="Techtmann S.M."/>
            <person name="Stelling S.C."/>
            <person name="Utturkar S.M."/>
            <person name="Alshibli N."/>
            <person name="Harris A."/>
            <person name="Brown S.D."/>
            <person name="Hazen T.C."/>
        </authorList>
    </citation>
    <scope>NUCLEOTIDE SEQUENCE [LARGE SCALE GENOMIC DNA]</scope>
    <source>
        <strain evidence="13 14">GAB14E</strain>
    </source>
</reference>
<feature type="chain" id="PRO_5001948825" evidence="10">
    <location>
        <begin position="28"/>
        <end position="946"/>
    </location>
</feature>
<keyword evidence="5 9" id="KW-0798">TonB box</keyword>
<comment type="caution">
    <text evidence="13">The sequence shown here is derived from an EMBL/GenBank/DDBJ whole genome shotgun (WGS) entry which is preliminary data.</text>
</comment>
<keyword evidence="10" id="KW-0732">Signal</keyword>
<evidence type="ECO:0000256" key="5">
    <source>
        <dbReference type="ARBA" id="ARBA00023077"/>
    </source>
</evidence>
<dbReference type="Pfam" id="PF00593">
    <property type="entry name" value="TonB_dep_Rec_b-barrel"/>
    <property type="match status" value="1"/>
</dbReference>
<sequence>MNNKFFKHSLICTAVATSLILSQQAFAEQETTLKEKDVERISVTGSRIARIHTDTPSPVVSLDHQSIKNTGFMNVNDLLTKMPQFSLSNDSSTGNYSFGNAGLNTANLRDLGSERTLTIVNGRRIVQSAKDDGILVTDTGFIPIDLLERTDILTGGASSTYGSDAIAGVVNFVLKRDYEGTRVSGQIGESGYNDGKEKSFTLTTGHNFLNDDANIVFSYDYYDQGYAATAKRSGAGSRTDWITNPLHNPDAENVDSDGIPAKIIAHDITWPDYNINGQIIQTKNYDTGFSDYYDITNVGADYLFDSSDIHNSYRLLNPNGFDPAADGKVRSPYERHNLYLLFNYALSDTTQLTTDIRYTGVESQNTTSPEFSYGSWGNSSDFADDVELSQEVWDLLDSDGGWYKAPYTLNDLGPRTSRTDRDLLAISATLEGEFANGWLWDVYVSSGITQTDVLRLNNANDYRRVDNHTYGANGICGVEDMSCPAWNSLQPMNAEVVDYVRLDPFGQQITSEQHLFSTSLSGDLYELPAGDLMFAAGIEGRRESIDVQVDDTWQDEDLSGSQKLPWKKARNIVEAFAEIEVPLVSDVFLINDLTLNTAIRYADYSYSGQNTSWKLALNWSLFEGIALRSTYAHAVRAPQLKEMFGAPSTGFSSGLTDPCDQTNVNSLPADEKSTVIANCQAFGIEDPENFASETNLGNGTDTTTSGNQILEVEKADTLTIGLVYQPSFIDNLALTVDYFDIDLTDSIENTSSSEILYGCAESIDINNSIYCPLVSRKSDGNISNVLKAPVNKGAFTRRGIDFEANYSLESSFGDLNFALYATHTIQVSDQSSPTDEAYNWRGVYDTPDWKGRFVANYSINAVRVNWSVDHTTSTLVKRNATIEDYDRPETPSFTVHNARLAYDLSDSTEIYLGARNIFDKSWTAHPTTSGYNLMGRYYYGGFSYEF</sequence>
<evidence type="ECO:0000256" key="8">
    <source>
        <dbReference type="PROSITE-ProRule" id="PRU01360"/>
    </source>
</evidence>
<comment type="similarity">
    <text evidence="8 9">Belongs to the TonB-dependent receptor family.</text>
</comment>
<evidence type="ECO:0000256" key="4">
    <source>
        <dbReference type="ARBA" id="ARBA00022692"/>
    </source>
</evidence>
<evidence type="ECO:0000256" key="1">
    <source>
        <dbReference type="ARBA" id="ARBA00004571"/>
    </source>
</evidence>
<dbReference type="PROSITE" id="PS52016">
    <property type="entry name" value="TONB_DEPENDENT_REC_3"/>
    <property type="match status" value="1"/>
</dbReference>
<evidence type="ECO:0000259" key="12">
    <source>
        <dbReference type="Pfam" id="PF07715"/>
    </source>
</evidence>
<evidence type="ECO:0000256" key="7">
    <source>
        <dbReference type="ARBA" id="ARBA00023237"/>
    </source>
</evidence>
<dbReference type="InterPro" id="IPR039426">
    <property type="entry name" value="TonB-dep_rcpt-like"/>
</dbReference>
<evidence type="ECO:0000256" key="6">
    <source>
        <dbReference type="ARBA" id="ARBA00023136"/>
    </source>
</evidence>
<dbReference type="Gene3D" id="2.40.170.20">
    <property type="entry name" value="TonB-dependent receptor, beta-barrel domain"/>
    <property type="match status" value="1"/>
</dbReference>
<dbReference type="GO" id="GO:0009279">
    <property type="term" value="C:cell outer membrane"/>
    <property type="evidence" value="ECO:0007669"/>
    <property type="project" value="UniProtKB-SubCell"/>
</dbReference>
<gene>
    <name evidence="13" type="ORF">GAB14E_3357</name>
</gene>
<dbReference type="RefSeq" id="WP_033083074.1">
    <property type="nucleotide sequence ID" value="NZ_JQEC01000042.1"/>
</dbReference>
<keyword evidence="4 8" id="KW-0812">Transmembrane</keyword>
<protein>
    <submittedName>
        <fullName evidence="13">TonB-dependent receptor</fullName>
    </submittedName>
</protein>
<dbReference type="SUPFAM" id="SSF56935">
    <property type="entry name" value="Porins"/>
    <property type="match status" value="1"/>
</dbReference>
<evidence type="ECO:0000313" key="13">
    <source>
        <dbReference type="EMBL" id="KGJ91205.1"/>
    </source>
</evidence>
<dbReference type="Gene3D" id="2.170.130.10">
    <property type="entry name" value="TonB-dependent receptor, plug domain"/>
    <property type="match status" value="1"/>
</dbReference>
<dbReference type="PATRIC" id="fig|28229.3.peg.3081"/>
<dbReference type="InterPro" id="IPR012910">
    <property type="entry name" value="Plug_dom"/>
</dbReference>
<accession>A0A099KLV1</accession>
<evidence type="ECO:0000256" key="9">
    <source>
        <dbReference type="RuleBase" id="RU003357"/>
    </source>
</evidence>
<dbReference type="PANTHER" id="PTHR47234">
    <property type="match status" value="1"/>
</dbReference>
<evidence type="ECO:0000313" key="14">
    <source>
        <dbReference type="Proteomes" id="UP000029868"/>
    </source>
</evidence>
<dbReference type="Proteomes" id="UP000029868">
    <property type="component" value="Unassembled WGS sequence"/>
</dbReference>
<evidence type="ECO:0000256" key="2">
    <source>
        <dbReference type="ARBA" id="ARBA00022448"/>
    </source>
</evidence>
<dbReference type="PANTHER" id="PTHR47234:SF1">
    <property type="entry name" value="TONB-DEPENDENT RECEPTOR"/>
    <property type="match status" value="1"/>
</dbReference>
<evidence type="ECO:0000256" key="3">
    <source>
        <dbReference type="ARBA" id="ARBA00022452"/>
    </source>
</evidence>
<dbReference type="AlphaFoldDB" id="A0A099KLV1"/>
<feature type="domain" description="TonB-dependent receptor-like beta-barrel" evidence="11">
    <location>
        <begin position="365"/>
        <end position="917"/>
    </location>
</feature>
<feature type="signal peptide" evidence="10">
    <location>
        <begin position="1"/>
        <end position="27"/>
    </location>
</feature>
<dbReference type="InterPro" id="IPR037066">
    <property type="entry name" value="Plug_dom_sf"/>
</dbReference>
<comment type="subcellular location">
    <subcellularLocation>
        <location evidence="1 8">Cell outer membrane</location>
        <topology evidence="1 8">Multi-pass membrane protein</topology>
    </subcellularLocation>
</comment>
<keyword evidence="2 8" id="KW-0813">Transport</keyword>
<keyword evidence="6 8" id="KW-0472">Membrane</keyword>
<keyword evidence="7 8" id="KW-0998">Cell outer membrane</keyword>
<feature type="domain" description="TonB-dependent receptor plug" evidence="12">
    <location>
        <begin position="54"/>
        <end position="169"/>
    </location>
</feature>
<name>A0A099KLV1_COLPS</name>
<dbReference type="Pfam" id="PF07715">
    <property type="entry name" value="Plug"/>
    <property type="match status" value="1"/>
</dbReference>
<keyword evidence="13" id="KW-0675">Receptor</keyword>
<evidence type="ECO:0000259" key="11">
    <source>
        <dbReference type="Pfam" id="PF00593"/>
    </source>
</evidence>
<dbReference type="InterPro" id="IPR000531">
    <property type="entry name" value="Beta-barrel_TonB"/>
</dbReference>
<evidence type="ECO:0000256" key="10">
    <source>
        <dbReference type="SAM" id="SignalP"/>
    </source>
</evidence>
<keyword evidence="3 8" id="KW-1134">Transmembrane beta strand</keyword>